<feature type="region of interest" description="Disordered" evidence="1">
    <location>
        <begin position="96"/>
        <end position="146"/>
    </location>
</feature>
<gene>
    <name evidence="3" type="ORF">PENTCL1PPCAC_3511</name>
</gene>
<dbReference type="InterPro" id="IPR007110">
    <property type="entry name" value="Ig-like_dom"/>
</dbReference>
<dbReference type="Proteomes" id="UP001432027">
    <property type="component" value="Unassembled WGS sequence"/>
</dbReference>
<reference evidence="3" key="1">
    <citation type="submission" date="2023-10" db="EMBL/GenBank/DDBJ databases">
        <title>Genome assembly of Pristionchus species.</title>
        <authorList>
            <person name="Yoshida K."/>
            <person name="Sommer R.J."/>
        </authorList>
    </citation>
    <scope>NUCLEOTIDE SEQUENCE</scope>
    <source>
        <strain evidence="3">RS0144</strain>
    </source>
</reference>
<dbReference type="AlphaFoldDB" id="A0AAV5SP04"/>
<sequence>SMIPSRTCVACDMSKPWRDMVTWTKDPELAKRWASALTPNDDEKHILELRLQAANDSPLYVCESHFDRDSAFKLTPSGFTLRPEAMPVDVRKLINNSSSQNAPSSSNNDMPPPSPMSGQPTSSRKRSSGKNMEEIEMPPPKMMAAPPNTFDITGTTSEMMGGGRGGGMEGGALADGGPATLAQVMMMNMGGGEGGAMVPDVTATVKIEEIEDDEQLTWVNSVIPLETPVERENRLEAHREAEAAAAA</sequence>
<dbReference type="PROSITE" id="PS50835">
    <property type="entry name" value="IG_LIKE"/>
    <property type="match status" value="1"/>
</dbReference>
<keyword evidence="4" id="KW-1185">Reference proteome</keyword>
<feature type="domain" description="Ig-like" evidence="2">
    <location>
        <begin position="1"/>
        <end position="75"/>
    </location>
</feature>
<feature type="non-terminal residue" evidence="3">
    <location>
        <position position="247"/>
    </location>
</feature>
<protein>
    <recommendedName>
        <fullName evidence="2">Ig-like domain-containing protein</fullName>
    </recommendedName>
</protein>
<evidence type="ECO:0000259" key="2">
    <source>
        <dbReference type="PROSITE" id="PS50835"/>
    </source>
</evidence>
<comment type="caution">
    <text evidence="3">The sequence shown here is derived from an EMBL/GenBank/DDBJ whole genome shotgun (WGS) entry which is preliminary data.</text>
</comment>
<feature type="compositionally biased region" description="Low complexity" evidence="1">
    <location>
        <begin position="96"/>
        <end position="109"/>
    </location>
</feature>
<proteinExistence type="predicted"/>
<name>A0AAV5SP04_9BILA</name>
<evidence type="ECO:0000313" key="3">
    <source>
        <dbReference type="EMBL" id="GMS81336.1"/>
    </source>
</evidence>
<feature type="non-terminal residue" evidence="3">
    <location>
        <position position="1"/>
    </location>
</feature>
<organism evidence="3 4">
    <name type="scientific">Pristionchus entomophagus</name>
    <dbReference type="NCBI Taxonomy" id="358040"/>
    <lineage>
        <taxon>Eukaryota</taxon>
        <taxon>Metazoa</taxon>
        <taxon>Ecdysozoa</taxon>
        <taxon>Nematoda</taxon>
        <taxon>Chromadorea</taxon>
        <taxon>Rhabditida</taxon>
        <taxon>Rhabditina</taxon>
        <taxon>Diplogasteromorpha</taxon>
        <taxon>Diplogasteroidea</taxon>
        <taxon>Neodiplogasteridae</taxon>
        <taxon>Pristionchus</taxon>
    </lineage>
</organism>
<accession>A0AAV5SP04</accession>
<evidence type="ECO:0000256" key="1">
    <source>
        <dbReference type="SAM" id="MobiDB-lite"/>
    </source>
</evidence>
<evidence type="ECO:0000313" key="4">
    <source>
        <dbReference type="Proteomes" id="UP001432027"/>
    </source>
</evidence>
<dbReference type="EMBL" id="BTSX01000001">
    <property type="protein sequence ID" value="GMS81336.1"/>
    <property type="molecule type" value="Genomic_DNA"/>
</dbReference>